<evidence type="ECO:0000313" key="2">
    <source>
        <dbReference type="Proteomes" id="UP000276133"/>
    </source>
</evidence>
<dbReference type="EMBL" id="REGN01002362">
    <property type="protein sequence ID" value="RNA28588.1"/>
    <property type="molecule type" value="Genomic_DNA"/>
</dbReference>
<name>A0A3M7RZ10_BRAPC</name>
<accession>A0A3M7RZ10</accession>
<organism evidence="1 2">
    <name type="scientific">Brachionus plicatilis</name>
    <name type="common">Marine rotifer</name>
    <name type="synonym">Brachionus muelleri</name>
    <dbReference type="NCBI Taxonomy" id="10195"/>
    <lineage>
        <taxon>Eukaryota</taxon>
        <taxon>Metazoa</taxon>
        <taxon>Spiralia</taxon>
        <taxon>Gnathifera</taxon>
        <taxon>Rotifera</taxon>
        <taxon>Eurotatoria</taxon>
        <taxon>Monogononta</taxon>
        <taxon>Pseudotrocha</taxon>
        <taxon>Ploima</taxon>
        <taxon>Brachionidae</taxon>
        <taxon>Brachionus</taxon>
    </lineage>
</organism>
<gene>
    <name evidence="1" type="ORF">BpHYR1_027488</name>
</gene>
<proteinExistence type="predicted"/>
<sequence>MEFGCFISAIIRNRPRIDKSTYKNMMLDSSPFKSFLTCSLSSSKIISFFILMKKNNLIRKINLKKKIKKRRILGPENNFSIIVYPQNFIYHYSHYPGGVF</sequence>
<keyword evidence="2" id="KW-1185">Reference proteome</keyword>
<dbReference type="Proteomes" id="UP000276133">
    <property type="component" value="Unassembled WGS sequence"/>
</dbReference>
<comment type="caution">
    <text evidence="1">The sequence shown here is derived from an EMBL/GenBank/DDBJ whole genome shotgun (WGS) entry which is preliminary data.</text>
</comment>
<dbReference type="AlphaFoldDB" id="A0A3M7RZ10"/>
<reference evidence="1 2" key="1">
    <citation type="journal article" date="2018" name="Sci. Rep.">
        <title>Genomic signatures of local adaptation to the degree of environmental predictability in rotifers.</title>
        <authorList>
            <person name="Franch-Gras L."/>
            <person name="Hahn C."/>
            <person name="Garcia-Roger E.M."/>
            <person name="Carmona M.J."/>
            <person name="Serra M."/>
            <person name="Gomez A."/>
        </authorList>
    </citation>
    <scope>NUCLEOTIDE SEQUENCE [LARGE SCALE GENOMIC DNA]</scope>
    <source>
        <strain evidence="1">HYR1</strain>
    </source>
</reference>
<protein>
    <submittedName>
        <fullName evidence="1">Uncharacterized protein</fullName>
    </submittedName>
</protein>
<evidence type="ECO:0000313" key="1">
    <source>
        <dbReference type="EMBL" id="RNA28588.1"/>
    </source>
</evidence>